<keyword evidence="2" id="KW-0813">Transport</keyword>
<dbReference type="EMBL" id="CAFBLM010000041">
    <property type="protein sequence ID" value="CAB4873868.1"/>
    <property type="molecule type" value="Genomic_DNA"/>
</dbReference>
<protein>
    <submittedName>
        <fullName evidence="9">Unannotated protein</fullName>
    </submittedName>
</protein>
<sequence>MFDIGFGEFVVLGALALFVFGPEKLPKAISDLARLLRQLRGMAQGAKAEITSAIEPSMQGLDISDLNPKTFVQRTFMEDAPAAVPSSPAVLPKGAPAPWDPDTT</sequence>
<keyword evidence="4" id="KW-0653">Protein transport</keyword>
<dbReference type="PRINTS" id="PR01506">
    <property type="entry name" value="TATBPROTEIN"/>
</dbReference>
<accession>A0A6J7DW82</accession>
<dbReference type="InterPro" id="IPR003369">
    <property type="entry name" value="TatA/B/E"/>
</dbReference>
<evidence type="ECO:0000256" key="5">
    <source>
        <dbReference type="ARBA" id="ARBA00022989"/>
    </source>
</evidence>
<evidence type="ECO:0000256" key="7">
    <source>
        <dbReference type="ARBA" id="ARBA00023136"/>
    </source>
</evidence>
<feature type="compositionally biased region" description="Low complexity" evidence="8">
    <location>
        <begin position="83"/>
        <end position="92"/>
    </location>
</feature>
<dbReference type="PANTHER" id="PTHR33162:SF1">
    <property type="entry name" value="SEC-INDEPENDENT PROTEIN TRANSLOCASE PROTEIN TATA, CHLOROPLASTIC"/>
    <property type="match status" value="1"/>
</dbReference>
<proteinExistence type="predicted"/>
<evidence type="ECO:0000256" key="3">
    <source>
        <dbReference type="ARBA" id="ARBA00022692"/>
    </source>
</evidence>
<keyword evidence="5" id="KW-1133">Transmembrane helix</keyword>
<reference evidence="9" key="1">
    <citation type="submission" date="2020-05" db="EMBL/GenBank/DDBJ databases">
        <authorList>
            <person name="Chiriac C."/>
            <person name="Salcher M."/>
            <person name="Ghai R."/>
            <person name="Kavagutti S V."/>
        </authorList>
    </citation>
    <scope>NUCLEOTIDE SEQUENCE</scope>
</reference>
<keyword evidence="3" id="KW-0812">Transmembrane</keyword>
<feature type="region of interest" description="Disordered" evidence="8">
    <location>
        <begin position="83"/>
        <end position="104"/>
    </location>
</feature>
<evidence type="ECO:0000256" key="2">
    <source>
        <dbReference type="ARBA" id="ARBA00022448"/>
    </source>
</evidence>
<evidence type="ECO:0000256" key="4">
    <source>
        <dbReference type="ARBA" id="ARBA00022927"/>
    </source>
</evidence>
<dbReference type="GO" id="GO:0016020">
    <property type="term" value="C:membrane"/>
    <property type="evidence" value="ECO:0007669"/>
    <property type="project" value="UniProtKB-SubCell"/>
</dbReference>
<dbReference type="Gene3D" id="1.20.5.3310">
    <property type="match status" value="1"/>
</dbReference>
<dbReference type="Pfam" id="PF02416">
    <property type="entry name" value="TatA_B_E"/>
    <property type="match status" value="1"/>
</dbReference>
<gene>
    <name evidence="9" type="ORF">UFOPK3401_00963</name>
</gene>
<evidence type="ECO:0000256" key="1">
    <source>
        <dbReference type="ARBA" id="ARBA00004167"/>
    </source>
</evidence>
<evidence type="ECO:0000256" key="6">
    <source>
        <dbReference type="ARBA" id="ARBA00023010"/>
    </source>
</evidence>
<keyword evidence="6" id="KW-0811">Translocation</keyword>
<keyword evidence="7" id="KW-0472">Membrane</keyword>
<dbReference type="AlphaFoldDB" id="A0A6J7DW82"/>
<evidence type="ECO:0000256" key="8">
    <source>
        <dbReference type="SAM" id="MobiDB-lite"/>
    </source>
</evidence>
<dbReference type="GO" id="GO:0015031">
    <property type="term" value="P:protein transport"/>
    <property type="evidence" value="ECO:0007669"/>
    <property type="project" value="UniProtKB-KW"/>
</dbReference>
<comment type="subcellular location">
    <subcellularLocation>
        <location evidence="1">Membrane</location>
        <topology evidence="1">Single-pass membrane protein</topology>
    </subcellularLocation>
</comment>
<evidence type="ECO:0000313" key="9">
    <source>
        <dbReference type="EMBL" id="CAB4873868.1"/>
    </source>
</evidence>
<name>A0A6J7DW82_9ZZZZ</name>
<dbReference type="PANTHER" id="PTHR33162">
    <property type="entry name" value="SEC-INDEPENDENT PROTEIN TRANSLOCASE PROTEIN TATA, CHLOROPLASTIC"/>
    <property type="match status" value="1"/>
</dbReference>
<organism evidence="9">
    <name type="scientific">freshwater metagenome</name>
    <dbReference type="NCBI Taxonomy" id="449393"/>
    <lineage>
        <taxon>unclassified sequences</taxon>
        <taxon>metagenomes</taxon>
        <taxon>ecological metagenomes</taxon>
    </lineage>
</organism>